<evidence type="ECO:0000313" key="1">
    <source>
        <dbReference type="EMBL" id="DAF48771.1"/>
    </source>
</evidence>
<dbReference type="EMBL" id="BK032573">
    <property type="protein sequence ID" value="DAF48771.1"/>
    <property type="molecule type" value="Genomic_DNA"/>
</dbReference>
<organism evidence="1">
    <name type="scientific">Siphoviridae sp. ctt1f11</name>
    <dbReference type="NCBI Taxonomy" id="2827959"/>
    <lineage>
        <taxon>Viruses</taxon>
        <taxon>Duplodnaviria</taxon>
        <taxon>Heunggongvirae</taxon>
        <taxon>Uroviricota</taxon>
        <taxon>Caudoviricetes</taxon>
    </lineage>
</organism>
<reference evidence="1" key="1">
    <citation type="journal article" date="2021" name="Proc. Natl. Acad. Sci. U.S.A.">
        <title>A Catalog of Tens of Thousands of Viruses from Human Metagenomes Reveals Hidden Associations with Chronic Diseases.</title>
        <authorList>
            <person name="Tisza M.J."/>
            <person name="Buck C.B."/>
        </authorList>
    </citation>
    <scope>NUCLEOTIDE SEQUENCE</scope>
    <source>
        <strain evidence="1">Ctt1f11</strain>
    </source>
</reference>
<accession>A0A8S5SD98</accession>
<sequence length="41" mass="4953">MFLYLLKRKKKAKLLKSQHLRSPLNPYYCTYTISSRLCAFK</sequence>
<name>A0A8S5SD98_9CAUD</name>
<proteinExistence type="predicted"/>
<protein>
    <submittedName>
        <fullName evidence="1">Uncharacterized protein</fullName>
    </submittedName>
</protein>